<feature type="transmembrane region" description="Helical" evidence="1">
    <location>
        <begin position="12"/>
        <end position="34"/>
    </location>
</feature>
<name>A0A235B1Q6_9BACL</name>
<accession>A0A235B1Q6</accession>
<organism evidence="2 3">
    <name type="scientific">Paludifilum halophilum</name>
    <dbReference type="NCBI Taxonomy" id="1642702"/>
    <lineage>
        <taxon>Bacteria</taxon>
        <taxon>Bacillati</taxon>
        <taxon>Bacillota</taxon>
        <taxon>Bacilli</taxon>
        <taxon>Bacillales</taxon>
        <taxon>Thermoactinomycetaceae</taxon>
        <taxon>Paludifilum</taxon>
    </lineage>
</organism>
<comment type="caution">
    <text evidence="2">The sequence shown here is derived from an EMBL/GenBank/DDBJ whole genome shotgun (WGS) entry which is preliminary data.</text>
</comment>
<keyword evidence="1" id="KW-0812">Transmembrane</keyword>
<dbReference type="Proteomes" id="UP000215459">
    <property type="component" value="Unassembled WGS sequence"/>
</dbReference>
<feature type="transmembrane region" description="Helical" evidence="1">
    <location>
        <begin position="54"/>
        <end position="80"/>
    </location>
</feature>
<protein>
    <submittedName>
        <fullName evidence="2">Uncharacterized protein</fullName>
    </submittedName>
</protein>
<evidence type="ECO:0000313" key="3">
    <source>
        <dbReference type="Proteomes" id="UP000215459"/>
    </source>
</evidence>
<feature type="transmembrane region" description="Helical" evidence="1">
    <location>
        <begin position="115"/>
        <end position="137"/>
    </location>
</feature>
<dbReference type="RefSeq" id="WP_094265894.1">
    <property type="nucleotide sequence ID" value="NZ_NOWF01000015.1"/>
</dbReference>
<feature type="transmembrane region" description="Helical" evidence="1">
    <location>
        <begin position="92"/>
        <end position="109"/>
    </location>
</feature>
<keyword evidence="1" id="KW-0472">Membrane</keyword>
<gene>
    <name evidence="2" type="ORF">CHM34_17410</name>
</gene>
<dbReference type="AlphaFoldDB" id="A0A235B1Q6"/>
<dbReference type="EMBL" id="NOWF01000015">
    <property type="protein sequence ID" value="OYD06238.1"/>
    <property type="molecule type" value="Genomic_DNA"/>
</dbReference>
<evidence type="ECO:0000313" key="2">
    <source>
        <dbReference type="EMBL" id="OYD06238.1"/>
    </source>
</evidence>
<reference evidence="2 3" key="1">
    <citation type="submission" date="2017-07" db="EMBL/GenBank/DDBJ databases">
        <title>The genome sequence of Paludifilum halophilum highlights mechanisms for microbial adaptation to high salt environemnts.</title>
        <authorList>
            <person name="Belbahri L."/>
        </authorList>
    </citation>
    <scope>NUCLEOTIDE SEQUENCE [LARGE SCALE GENOMIC DNA]</scope>
    <source>
        <strain evidence="2 3">DSM 102817</strain>
    </source>
</reference>
<proteinExistence type="predicted"/>
<keyword evidence="1" id="KW-1133">Transmembrane helix</keyword>
<evidence type="ECO:0000256" key="1">
    <source>
        <dbReference type="SAM" id="Phobius"/>
    </source>
</evidence>
<sequence length="143" mass="15864">MAKIGWASRVISMSLFILLTIAIFSVVVVANLGILTLLEMVDFLGIHFKNTASLILFSIGLFLYLIPAFLVGLFIELIWVHLRGANTYGKEVVDALLGFFLMGSYIYFLEKLLEGVFISFYGLLAITFIDSIGLSAIEYLKAP</sequence>
<keyword evidence="3" id="KW-1185">Reference proteome</keyword>